<protein>
    <submittedName>
        <fullName evidence="6">Methyl-accepting chemotaxis protein</fullName>
    </submittedName>
</protein>
<dbReference type="InterPro" id="IPR024478">
    <property type="entry name" value="HlyB_4HB_MCP"/>
</dbReference>
<dbReference type="Proteomes" id="UP001617427">
    <property type="component" value="Unassembled WGS sequence"/>
</dbReference>
<evidence type="ECO:0000259" key="5">
    <source>
        <dbReference type="PROSITE" id="PS50111"/>
    </source>
</evidence>
<organism evidence="6 7">
    <name type="scientific">Herbaspirillum chlorophenolicum</name>
    <dbReference type="NCBI Taxonomy" id="211589"/>
    <lineage>
        <taxon>Bacteria</taxon>
        <taxon>Pseudomonadati</taxon>
        <taxon>Pseudomonadota</taxon>
        <taxon>Betaproteobacteria</taxon>
        <taxon>Burkholderiales</taxon>
        <taxon>Oxalobacteraceae</taxon>
        <taxon>Herbaspirillum</taxon>
    </lineage>
</organism>
<dbReference type="SUPFAM" id="SSF58104">
    <property type="entry name" value="Methyl-accepting chemotaxis protein (MCP) signaling domain"/>
    <property type="match status" value="1"/>
</dbReference>
<dbReference type="Pfam" id="PF00015">
    <property type="entry name" value="MCPsignal"/>
    <property type="match status" value="1"/>
</dbReference>
<evidence type="ECO:0000256" key="3">
    <source>
        <dbReference type="PROSITE-ProRule" id="PRU00284"/>
    </source>
</evidence>
<dbReference type="PANTHER" id="PTHR43531:SF14">
    <property type="entry name" value="METHYL-ACCEPTING CHEMOTAXIS PROTEIN I-RELATED"/>
    <property type="match status" value="1"/>
</dbReference>
<dbReference type="InterPro" id="IPR004089">
    <property type="entry name" value="MCPsignal_dom"/>
</dbReference>
<dbReference type="PANTHER" id="PTHR43531">
    <property type="entry name" value="PROTEIN ICFG"/>
    <property type="match status" value="1"/>
</dbReference>
<dbReference type="EMBL" id="JBIUZV010000001">
    <property type="protein sequence ID" value="MFJ3044468.1"/>
    <property type="molecule type" value="Genomic_DNA"/>
</dbReference>
<dbReference type="PROSITE" id="PS50111">
    <property type="entry name" value="CHEMOTAXIS_TRANSDUC_2"/>
    <property type="match status" value="1"/>
</dbReference>
<keyword evidence="3" id="KW-0807">Transducer</keyword>
<gene>
    <name evidence="6" type="ORF">ACIPEN_01440</name>
</gene>
<dbReference type="CDD" id="cd11386">
    <property type="entry name" value="MCP_signal"/>
    <property type="match status" value="1"/>
</dbReference>
<dbReference type="SMART" id="SM00283">
    <property type="entry name" value="MA"/>
    <property type="match status" value="1"/>
</dbReference>
<accession>A0ABW8EUI7</accession>
<feature type="transmembrane region" description="Helical" evidence="4">
    <location>
        <begin position="197"/>
        <end position="215"/>
    </location>
</feature>
<evidence type="ECO:0000256" key="1">
    <source>
        <dbReference type="ARBA" id="ARBA00022481"/>
    </source>
</evidence>
<dbReference type="InterPro" id="IPR051310">
    <property type="entry name" value="MCP_chemotaxis"/>
</dbReference>
<keyword evidence="4" id="KW-1133">Transmembrane helix</keyword>
<proteinExistence type="inferred from homology"/>
<dbReference type="Pfam" id="PF12729">
    <property type="entry name" value="4HB_MCP_1"/>
    <property type="match status" value="1"/>
</dbReference>
<evidence type="ECO:0000256" key="2">
    <source>
        <dbReference type="ARBA" id="ARBA00029447"/>
    </source>
</evidence>
<evidence type="ECO:0000313" key="6">
    <source>
        <dbReference type="EMBL" id="MFJ3044468.1"/>
    </source>
</evidence>
<feature type="domain" description="Methyl-accepting transducer" evidence="5">
    <location>
        <begin position="276"/>
        <end position="505"/>
    </location>
</feature>
<keyword evidence="1" id="KW-0488">Methylation</keyword>
<dbReference type="Gene3D" id="1.10.287.950">
    <property type="entry name" value="Methyl-accepting chemotaxis protein"/>
    <property type="match status" value="1"/>
</dbReference>
<comment type="similarity">
    <text evidence="2">Belongs to the methyl-accepting chemotaxis (MCP) protein family.</text>
</comment>
<keyword evidence="7" id="KW-1185">Reference proteome</keyword>
<keyword evidence="4" id="KW-0812">Transmembrane</keyword>
<evidence type="ECO:0000256" key="4">
    <source>
        <dbReference type="SAM" id="Phobius"/>
    </source>
</evidence>
<evidence type="ECO:0000313" key="7">
    <source>
        <dbReference type="Proteomes" id="UP001617427"/>
    </source>
</evidence>
<comment type="caution">
    <text evidence="6">The sequence shown here is derived from an EMBL/GenBank/DDBJ whole genome shotgun (WGS) entry which is preliminary data.</text>
</comment>
<keyword evidence="4" id="KW-0472">Membrane</keyword>
<name>A0ABW8EUI7_9BURK</name>
<reference evidence="6 7" key="1">
    <citation type="submission" date="2024-10" db="EMBL/GenBank/DDBJ databases">
        <title>The Natural Products Discovery Center: Release of the First 8490 Sequenced Strains for Exploring Actinobacteria Biosynthetic Diversity.</title>
        <authorList>
            <person name="Kalkreuter E."/>
            <person name="Kautsar S.A."/>
            <person name="Yang D."/>
            <person name="Bader C.D."/>
            <person name="Teijaro C.N."/>
            <person name="Fluegel L."/>
            <person name="Davis C.M."/>
            <person name="Simpson J.R."/>
            <person name="Lauterbach L."/>
            <person name="Steele A.D."/>
            <person name="Gui C."/>
            <person name="Meng S."/>
            <person name="Li G."/>
            <person name="Viehrig K."/>
            <person name="Ye F."/>
            <person name="Su P."/>
            <person name="Kiefer A.F."/>
            <person name="Nichols A."/>
            <person name="Cepeda A.J."/>
            <person name="Yan W."/>
            <person name="Fan B."/>
            <person name="Jiang Y."/>
            <person name="Adhikari A."/>
            <person name="Zheng C.-J."/>
            <person name="Schuster L."/>
            <person name="Cowan T.M."/>
            <person name="Smanski M.J."/>
            <person name="Chevrette M.G."/>
            <person name="De Carvalho L.P.S."/>
            <person name="Shen B."/>
        </authorList>
    </citation>
    <scope>NUCLEOTIDE SEQUENCE [LARGE SCALE GENOMIC DNA]</scope>
    <source>
        <strain evidence="6 7">NPDC087045</strain>
    </source>
</reference>
<sequence length="524" mass="55325">MKLSQMKVSNRLNLGFGVLLVLLALVIAIGVNRMGEVNTRLNSISNVNNVEARLAVALRTSLYEQSMATRDLLLAPDVAARKIPNERIKKEVANYQGIEKELDTMFNTLEETADIEKATMAQVKALSASAAPLVQKLTELADADDINGVRQLLDNGLAAKQAERRVKLGELAALEDRLNNEASIEATEFYQAAKHTMIVLGVIALVIGVTLALAISRGVVGQLGGEPAYASDIANRIAAGDLSSEIAVDGKKASLLQAMKSMNGNLQDIVSEVRTGSDAIAIATSEIATGNFDLSARTEQQAGSLEETAAAIEELTSTVRQNADNAAQASQLANSASEIAGNAGESVQRMITTMNAIDSSSKQIVNIINVIDGISFQTNILALNAAVEAARAGEQGRGFAVVASEVRSLAQRSASAAKEIKTLIEESVSNVDNGYQLVQQTGSTMDGVVESIRKVCDVVAEITAAGREQASGIQQINDAIVQMDQTTQQNAALVEQAAAAASTLQNQAQRLQQAVSVFLLKPQA</sequence>
<dbReference type="RefSeq" id="WP_402698052.1">
    <property type="nucleotide sequence ID" value="NZ_JBIUZV010000001.1"/>
</dbReference>